<dbReference type="InParanoid" id="A0A2P6NE73"/>
<comment type="caution">
    <text evidence="1">The sequence shown here is derived from an EMBL/GenBank/DDBJ whole genome shotgun (WGS) entry which is preliminary data.</text>
</comment>
<evidence type="ECO:0000313" key="2">
    <source>
        <dbReference type="Proteomes" id="UP000241769"/>
    </source>
</evidence>
<evidence type="ECO:0000313" key="1">
    <source>
        <dbReference type="EMBL" id="PRP82225.1"/>
    </source>
</evidence>
<keyword evidence="2" id="KW-1185">Reference proteome</keyword>
<sequence length="119" mass="13312">MNSSGLLQGISVLEIFSHFLVARSPQISPYYSLSVYPRQVTLVKSADGSEIEKAVLDECNRQNTSYTARSLPQTAGAFELGIRLRALKTFSQTIELRFPKEWNALTVPEREMGDSIRST</sequence>
<protein>
    <submittedName>
        <fullName evidence="1">Uncharacterized protein</fullName>
    </submittedName>
</protein>
<accession>A0A2P6NE73</accession>
<organism evidence="1 2">
    <name type="scientific">Planoprotostelium fungivorum</name>
    <dbReference type="NCBI Taxonomy" id="1890364"/>
    <lineage>
        <taxon>Eukaryota</taxon>
        <taxon>Amoebozoa</taxon>
        <taxon>Evosea</taxon>
        <taxon>Variosea</taxon>
        <taxon>Cavosteliida</taxon>
        <taxon>Cavosteliaceae</taxon>
        <taxon>Planoprotostelium</taxon>
    </lineage>
</organism>
<reference evidence="1 2" key="1">
    <citation type="journal article" date="2018" name="Genome Biol. Evol.">
        <title>Multiple Roots of Fruiting Body Formation in Amoebozoa.</title>
        <authorList>
            <person name="Hillmann F."/>
            <person name="Forbes G."/>
            <person name="Novohradska S."/>
            <person name="Ferling I."/>
            <person name="Riege K."/>
            <person name="Groth M."/>
            <person name="Westermann M."/>
            <person name="Marz M."/>
            <person name="Spaller T."/>
            <person name="Winckler T."/>
            <person name="Schaap P."/>
            <person name="Glockner G."/>
        </authorList>
    </citation>
    <scope>NUCLEOTIDE SEQUENCE [LARGE SCALE GENOMIC DNA]</scope>
    <source>
        <strain evidence="1 2">Jena</strain>
    </source>
</reference>
<dbReference type="Proteomes" id="UP000241769">
    <property type="component" value="Unassembled WGS sequence"/>
</dbReference>
<proteinExistence type="predicted"/>
<name>A0A2P6NE73_9EUKA</name>
<gene>
    <name evidence="1" type="ORF">PROFUN_06237</name>
</gene>
<dbReference type="AlphaFoldDB" id="A0A2P6NE73"/>
<dbReference type="EMBL" id="MDYQ01000107">
    <property type="protein sequence ID" value="PRP82225.1"/>
    <property type="molecule type" value="Genomic_DNA"/>
</dbReference>